<keyword evidence="5 9" id="KW-0997">Cell inner membrane</keyword>
<keyword evidence="3 9" id="KW-0813">Transport</keyword>
<proteinExistence type="inferred from homology"/>
<evidence type="ECO:0000313" key="14">
    <source>
        <dbReference type="Proteomes" id="UP000282002"/>
    </source>
</evidence>
<dbReference type="Proteomes" id="UP000282002">
    <property type="component" value="Chromosome"/>
</dbReference>
<keyword evidence="7 9" id="KW-1133">Transmembrane helix</keyword>
<keyword evidence="6 9" id="KW-0812">Transmembrane</keyword>
<dbReference type="PRINTS" id="PR01490">
    <property type="entry name" value="RTXTOXIND"/>
</dbReference>
<evidence type="ECO:0000256" key="8">
    <source>
        <dbReference type="ARBA" id="ARBA00023136"/>
    </source>
</evidence>
<dbReference type="GO" id="GO:0015031">
    <property type="term" value="P:protein transport"/>
    <property type="evidence" value="ECO:0007669"/>
    <property type="project" value="InterPro"/>
</dbReference>
<dbReference type="InterPro" id="IPR058781">
    <property type="entry name" value="HH_AprE-like"/>
</dbReference>
<evidence type="ECO:0000313" key="13">
    <source>
        <dbReference type="EMBL" id="AZL60756.1"/>
    </source>
</evidence>
<accession>A0A3S8UAW8</accession>
<dbReference type="Pfam" id="PF26002">
    <property type="entry name" value="Beta-barrel_AprE"/>
    <property type="match status" value="1"/>
</dbReference>
<feature type="domain" description="AprE-like long alpha-helical hairpin" evidence="11">
    <location>
        <begin position="90"/>
        <end position="278"/>
    </location>
</feature>
<evidence type="ECO:0000256" key="2">
    <source>
        <dbReference type="ARBA" id="ARBA00009477"/>
    </source>
</evidence>
<sequence length="434" mass="47245">MSAPYAQWSATRPLFWGFLTLTLLVAGLGVWSIFTTLAGAIIAPGRIEVSLNRQVVQHPDGGVVEEILVQDGADVSAGDVLLRLDGSALRSELAIVENQLLELGARRARLEAQRDESDTVVFPEILLAAATGRPYAAEILAGQASLFTKQAEALIQAREQRQTRIEQIESQMTGLAAQQEAIATQTRLLEADLVTQQDLLAKGLTQATRVSGLERELAQLKGRMGELISAQAEAAGRITEIDIEITALTTQQREKAEAELRDVAARQLELQEREGALAERIARLDVRAPSSGLVLGLTVTTPRSVIRPADDLMFIVPQDRPLLVAARVPVTHVDEVRPGQDVRLVFSSLPSRTTPEVTGKITLVSADALSDERTGITYFRVEIALDAAALQQLGEVDIIPGMPVDAFILTTDRTPLSYLLKPFTDYFRSAFRET</sequence>
<dbReference type="NCBIfam" id="TIGR01843">
    <property type="entry name" value="type_I_hlyD"/>
    <property type="match status" value="1"/>
</dbReference>
<evidence type="ECO:0000256" key="9">
    <source>
        <dbReference type="RuleBase" id="RU365093"/>
    </source>
</evidence>
<evidence type="ECO:0000259" key="11">
    <source>
        <dbReference type="Pfam" id="PF25994"/>
    </source>
</evidence>
<evidence type="ECO:0000256" key="1">
    <source>
        <dbReference type="ARBA" id="ARBA00004377"/>
    </source>
</evidence>
<dbReference type="Pfam" id="PF25994">
    <property type="entry name" value="HH_AprE"/>
    <property type="match status" value="1"/>
</dbReference>
<dbReference type="RefSeq" id="WP_125326968.1">
    <property type="nucleotide sequence ID" value="NZ_CP034328.1"/>
</dbReference>
<keyword evidence="4 9" id="KW-1003">Cell membrane</keyword>
<keyword evidence="8 9" id="KW-0472">Membrane</keyword>
<name>A0A3S8UAW8_9RHOB</name>
<comment type="subcellular location">
    <subcellularLocation>
        <location evidence="1 9">Cell inner membrane</location>
        <topology evidence="1 9">Single-pass membrane protein</topology>
    </subcellularLocation>
</comment>
<protein>
    <recommendedName>
        <fullName evidence="9">Membrane fusion protein (MFP) family protein</fullName>
    </recommendedName>
</protein>
<reference evidence="13 14" key="1">
    <citation type="submission" date="2018-12" db="EMBL/GenBank/DDBJ databases">
        <title>Complete genome sequencing of Tabrizicola sp. K13M18.</title>
        <authorList>
            <person name="Bae J.-W."/>
        </authorList>
    </citation>
    <scope>NUCLEOTIDE SEQUENCE [LARGE SCALE GENOMIC DNA]</scope>
    <source>
        <strain evidence="13 14">K13M18</strain>
    </source>
</reference>
<feature type="domain" description="AprE-like beta-barrel" evidence="12">
    <location>
        <begin position="322"/>
        <end position="410"/>
    </location>
</feature>
<dbReference type="PANTHER" id="PTHR30386">
    <property type="entry name" value="MEMBRANE FUSION SUBUNIT OF EMRAB-TOLC MULTIDRUG EFFLUX PUMP"/>
    <property type="match status" value="1"/>
</dbReference>
<dbReference type="Gene3D" id="2.40.30.170">
    <property type="match status" value="1"/>
</dbReference>
<keyword evidence="14" id="KW-1185">Reference proteome</keyword>
<keyword evidence="10" id="KW-0175">Coiled coil</keyword>
<dbReference type="InterPro" id="IPR050739">
    <property type="entry name" value="MFP"/>
</dbReference>
<feature type="coiled-coil region" evidence="10">
    <location>
        <begin position="210"/>
        <end position="273"/>
    </location>
</feature>
<evidence type="ECO:0000256" key="4">
    <source>
        <dbReference type="ARBA" id="ARBA00022475"/>
    </source>
</evidence>
<comment type="similarity">
    <text evidence="2 9">Belongs to the membrane fusion protein (MFP) (TC 8.A.1) family.</text>
</comment>
<dbReference type="PANTHER" id="PTHR30386:SF17">
    <property type="entry name" value="ALKALINE PROTEASE SECRETION PROTEIN APRE"/>
    <property type="match status" value="1"/>
</dbReference>
<evidence type="ECO:0000256" key="6">
    <source>
        <dbReference type="ARBA" id="ARBA00022692"/>
    </source>
</evidence>
<evidence type="ECO:0000256" key="7">
    <source>
        <dbReference type="ARBA" id="ARBA00022989"/>
    </source>
</evidence>
<dbReference type="KEGG" id="taw:EI545_19180"/>
<evidence type="ECO:0000256" key="10">
    <source>
        <dbReference type="SAM" id="Coils"/>
    </source>
</evidence>
<dbReference type="Gene3D" id="2.40.50.100">
    <property type="match status" value="1"/>
</dbReference>
<dbReference type="AlphaFoldDB" id="A0A3S8UAW8"/>
<dbReference type="InterPro" id="IPR010129">
    <property type="entry name" value="T1SS_HlyD"/>
</dbReference>
<gene>
    <name evidence="13" type="ORF">EI545_19180</name>
</gene>
<organism evidence="13 14">
    <name type="scientific">Tabrizicola piscis</name>
    <dbReference type="NCBI Taxonomy" id="2494374"/>
    <lineage>
        <taxon>Bacteria</taxon>
        <taxon>Pseudomonadati</taxon>
        <taxon>Pseudomonadota</taxon>
        <taxon>Alphaproteobacteria</taxon>
        <taxon>Rhodobacterales</taxon>
        <taxon>Paracoccaceae</taxon>
        <taxon>Tabrizicola</taxon>
    </lineage>
</organism>
<feature type="transmembrane region" description="Helical" evidence="9">
    <location>
        <begin position="14"/>
        <end position="43"/>
    </location>
</feature>
<dbReference type="InterPro" id="IPR058982">
    <property type="entry name" value="Beta-barrel_AprE"/>
</dbReference>
<dbReference type="EMBL" id="CP034328">
    <property type="protein sequence ID" value="AZL60756.1"/>
    <property type="molecule type" value="Genomic_DNA"/>
</dbReference>
<dbReference type="OrthoDB" id="9810980at2"/>
<dbReference type="GO" id="GO:0005886">
    <property type="term" value="C:plasma membrane"/>
    <property type="evidence" value="ECO:0007669"/>
    <property type="project" value="UniProtKB-SubCell"/>
</dbReference>
<evidence type="ECO:0000256" key="5">
    <source>
        <dbReference type="ARBA" id="ARBA00022519"/>
    </source>
</evidence>
<evidence type="ECO:0000259" key="12">
    <source>
        <dbReference type="Pfam" id="PF26002"/>
    </source>
</evidence>
<evidence type="ECO:0000256" key="3">
    <source>
        <dbReference type="ARBA" id="ARBA00022448"/>
    </source>
</evidence>